<sequence length="154" mass="17461">MGYESTSTSNTRSPATTSQPILLKDENTWHDKLAFGIPNDLYPYVNDEPVYVSNRQAKLKGQTFEPGCYYWLKGIRKCKEAHELAVQQQKDRDASEVARLAYEQELSTRAKLWAFSLVLDGSICFGESPVVLFYSYQGGTVLRRFDYSIVLGSV</sequence>
<dbReference type="AlphaFoldDB" id="A0A2N1NP04"/>
<dbReference type="Proteomes" id="UP000233469">
    <property type="component" value="Unassembled WGS sequence"/>
</dbReference>
<reference evidence="2 3" key="2">
    <citation type="submission" date="2017-10" db="EMBL/GenBank/DDBJ databases">
        <title>Extensive intraspecific genome diversity in a model arbuscular mycorrhizal fungus.</title>
        <authorList>
            <person name="Chen E.C.H."/>
            <person name="Morin E."/>
            <person name="Baudet D."/>
            <person name="Noel J."/>
            <person name="Ndikumana S."/>
            <person name="Charron P."/>
            <person name="St-Onge C."/>
            <person name="Giorgi J."/>
            <person name="Grigoriev I.V."/>
            <person name="Roux C."/>
            <person name="Martin F.M."/>
            <person name="Corradi N."/>
        </authorList>
    </citation>
    <scope>NUCLEOTIDE SEQUENCE [LARGE SCALE GENOMIC DNA]</scope>
    <source>
        <strain evidence="2 3">C2</strain>
    </source>
</reference>
<evidence type="ECO:0000313" key="3">
    <source>
        <dbReference type="Proteomes" id="UP000233469"/>
    </source>
</evidence>
<comment type="caution">
    <text evidence="2">The sequence shown here is derived from an EMBL/GenBank/DDBJ whole genome shotgun (WGS) entry which is preliminary data.</text>
</comment>
<organism evidence="2 3">
    <name type="scientific">Rhizophagus irregularis</name>
    <dbReference type="NCBI Taxonomy" id="588596"/>
    <lineage>
        <taxon>Eukaryota</taxon>
        <taxon>Fungi</taxon>
        <taxon>Fungi incertae sedis</taxon>
        <taxon>Mucoromycota</taxon>
        <taxon>Glomeromycotina</taxon>
        <taxon>Glomeromycetes</taxon>
        <taxon>Glomerales</taxon>
        <taxon>Glomeraceae</taxon>
        <taxon>Rhizophagus</taxon>
    </lineage>
</organism>
<accession>A0A2N1NP04</accession>
<evidence type="ECO:0000256" key="1">
    <source>
        <dbReference type="SAM" id="MobiDB-lite"/>
    </source>
</evidence>
<evidence type="ECO:0000313" key="2">
    <source>
        <dbReference type="EMBL" id="PKK75637.1"/>
    </source>
</evidence>
<proteinExistence type="predicted"/>
<feature type="region of interest" description="Disordered" evidence="1">
    <location>
        <begin position="1"/>
        <end position="20"/>
    </location>
</feature>
<reference evidence="2 3" key="1">
    <citation type="submission" date="2016-04" db="EMBL/GenBank/DDBJ databases">
        <title>Genome analyses suggest a sexual origin of heterokaryosis in a supposedly ancient asexual fungus.</title>
        <authorList>
            <person name="Ropars J."/>
            <person name="Sedzielewska K."/>
            <person name="Noel J."/>
            <person name="Charron P."/>
            <person name="Farinelli L."/>
            <person name="Marton T."/>
            <person name="Kruger M."/>
            <person name="Pelin A."/>
            <person name="Brachmann A."/>
            <person name="Corradi N."/>
        </authorList>
    </citation>
    <scope>NUCLEOTIDE SEQUENCE [LARGE SCALE GENOMIC DNA]</scope>
    <source>
        <strain evidence="2 3">C2</strain>
    </source>
</reference>
<dbReference type="EMBL" id="LLXL01000229">
    <property type="protein sequence ID" value="PKK75637.1"/>
    <property type="molecule type" value="Genomic_DNA"/>
</dbReference>
<protein>
    <submittedName>
        <fullName evidence="2">Uncharacterized protein</fullName>
    </submittedName>
</protein>
<name>A0A2N1NP04_9GLOM</name>
<dbReference type="VEuPathDB" id="FungiDB:RhiirA1_468403"/>
<gene>
    <name evidence="2" type="ORF">RhiirC2_707977</name>
</gene>